<evidence type="ECO:0000259" key="3">
    <source>
        <dbReference type="Pfam" id="PF00149"/>
    </source>
</evidence>
<keyword evidence="1" id="KW-0732">Signal</keyword>
<dbReference type="InterPro" id="IPR006179">
    <property type="entry name" value="5_nucleotidase/apyrase"/>
</dbReference>
<dbReference type="InterPro" id="IPR029052">
    <property type="entry name" value="Metallo-depent_PP-like"/>
</dbReference>
<dbReference type="Pfam" id="PF02872">
    <property type="entry name" value="5_nucleotid_C"/>
    <property type="match status" value="1"/>
</dbReference>
<dbReference type="EMBL" id="BAABDL010000091">
    <property type="protein sequence ID" value="GAA4072476.1"/>
    <property type="molecule type" value="Genomic_DNA"/>
</dbReference>
<comment type="similarity">
    <text evidence="2">Belongs to the 5'-nucleotidase family.</text>
</comment>
<dbReference type="PRINTS" id="PR01607">
    <property type="entry name" value="APYRASEFAMLY"/>
</dbReference>
<dbReference type="Gene3D" id="3.90.780.10">
    <property type="entry name" value="5'-Nucleotidase, C-terminal domain"/>
    <property type="match status" value="1"/>
</dbReference>
<protein>
    <submittedName>
        <fullName evidence="5">Bifunctional metallophosphatase/5'-nucleotidase</fullName>
    </submittedName>
</protein>
<keyword evidence="6" id="KW-1185">Reference proteome</keyword>
<gene>
    <name evidence="5" type="ORF">GCM10022410_17490</name>
</gene>
<organism evidence="5 6">
    <name type="scientific">Amphibacillus indicireducens</name>
    <dbReference type="NCBI Taxonomy" id="1076330"/>
    <lineage>
        <taxon>Bacteria</taxon>
        <taxon>Bacillati</taxon>
        <taxon>Bacillota</taxon>
        <taxon>Bacilli</taxon>
        <taxon>Bacillales</taxon>
        <taxon>Bacillaceae</taxon>
        <taxon>Amphibacillus</taxon>
    </lineage>
</organism>
<dbReference type="SUPFAM" id="SSF56300">
    <property type="entry name" value="Metallo-dependent phosphatases"/>
    <property type="match status" value="1"/>
</dbReference>
<sequence>MGQSKRLTILQMNDSHAYLELHPEVFIEQGVETYRHVGGYARIATIFNQAREENPGGVLALDNGDTFHGTYPAVASKGEALVPILNRLGFDGMTGHWEFAYGPEQLNKLVSMLDYPMLAANIYDQQTDERVFPSHRIIERAGLRIGVIGIAEHIVDKTMPAHFSKGLYFTLGNEELPGIIAELREEKKVDLVVVLSHFGFPQEAKLVREVDGIDILLSGHTHNRLEKPVIINDTILIQSGCHGSFIGRLDVEFSDGKIQSFDHHLIEVTEELVPDPEVDKLVNAVMSPDRAMLEEVVGQTEVALNRYYQLETTMDNLLLEALLDVTGAELAFSNGWRYGAPVVEGEITVNDLWNMIPTNPPVSTVEMRGAEIVAMLEENLENTFASDPYNQMGGYLKRCLGLKMFVKVENPTGTRIQSLFIGDKRVDDEKTYFASFVTVQGVPKKYGTNRKNLEVHAIDALKEYLKKNPSVSPGLRDTVRLV</sequence>
<proteinExistence type="inferred from homology"/>
<dbReference type="InterPro" id="IPR036907">
    <property type="entry name" value="5'-Nucleotdase_C_sf"/>
</dbReference>
<dbReference type="Pfam" id="PF00149">
    <property type="entry name" value="Metallophos"/>
    <property type="match status" value="1"/>
</dbReference>
<dbReference type="PANTHER" id="PTHR11575">
    <property type="entry name" value="5'-NUCLEOTIDASE-RELATED"/>
    <property type="match status" value="1"/>
</dbReference>
<keyword evidence="2" id="KW-0547">Nucleotide-binding</keyword>
<evidence type="ECO:0000256" key="1">
    <source>
        <dbReference type="ARBA" id="ARBA00022729"/>
    </source>
</evidence>
<reference evidence="6" key="1">
    <citation type="journal article" date="2019" name="Int. J. Syst. Evol. Microbiol.">
        <title>The Global Catalogue of Microorganisms (GCM) 10K type strain sequencing project: providing services to taxonomists for standard genome sequencing and annotation.</title>
        <authorList>
            <consortium name="The Broad Institute Genomics Platform"/>
            <consortium name="The Broad Institute Genome Sequencing Center for Infectious Disease"/>
            <person name="Wu L."/>
            <person name="Ma J."/>
        </authorList>
    </citation>
    <scope>NUCLEOTIDE SEQUENCE [LARGE SCALE GENOMIC DNA]</scope>
    <source>
        <strain evidence="6">JCM 17250</strain>
    </source>
</reference>
<feature type="domain" description="5'-Nucleotidase C-terminal" evidence="4">
    <location>
        <begin position="296"/>
        <end position="432"/>
    </location>
</feature>
<dbReference type="RefSeq" id="WP_344912301.1">
    <property type="nucleotide sequence ID" value="NZ_BAABDL010000091.1"/>
</dbReference>
<feature type="domain" description="Calcineurin-like phosphoesterase" evidence="3">
    <location>
        <begin position="8"/>
        <end position="223"/>
    </location>
</feature>
<evidence type="ECO:0000313" key="5">
    <source>
        <dbReference type="EMBL" id="GAA4072476.1"/>
    </source>
</evidence>
<dbReference type="PANTHER" id="PTHR11575:SF42">
    <property type="entry name" value="SULFUR OXIDATION PROTEIN SOXB"/>
    <property type="match status" value="1"/>
</dbReference>
<evidence type="ECO:0000313" key="6">
    <source>
        <dbReference type="Proteomes" id="UP001501734"/>
    </source>
</evidence>
<dbReference type="SUPFAM" id="SSF55816">
    <property type="entry name" value="5'-nucleotidase (syn. UDP-sugar hydrolase), C-terminal domain"/>
    <property type="match status" value="1"/>
</dbReference>
<name>A0ABP7VR11_9BACI</name>
<accession>A0ABP7VR11</accession>
<dbReference type="Gene3D" id="3.60.21.10">
    <property type="match status" value="1"/>
</dbReference>
<keyword evidence="2" id="KW-0378">Hydrolase</keyword>
<dbReference type="Proteomes" id="UP001501734">
    <property type="component" value="Unassembled WGS sequence"/>
</dbReference>
<comment type="caution">
    <text evidence="5">The sequence shown here is derived from an EMBL/GenBank/DDBJ whole genome shotgun (WGS) entry which is preliminary data.</text>
</comment>
<dbReference type="InterPro" id="IPR004843">
    <property type="entry name" value="Calcineurin-like_PHP"/>
</dbReference>
<evidence type="ECO:0000259" key="4">
    <source>
        <dbReference type="Pfam" id="PF02872"/>
    </source>
</evidence>
<evidence type="ECO:0000256" key="2">
    <source>
        <dbReference type="RuleBase" id="RU362119"/>
    </source>
</evidence>
<dbReference type="InterPro" id="IPR008334">
    <property type="entry name" value="5'-Nucleotdase_C"/>
</dbReference>